<dbReference type="SUPFAM" id="SSF49464">
    <property type="entry name" value="Carboxypeptidase regulatory domain-like"/>
    <property type="match status" value="1"/>
</dbReference>
<dbReference type="Gene3D" id="2.40.170.20">
    <property type="entry name" value="TonB-dependent receptor, beta-barrel domain"/>
    <property type="match status" value="1"/>
</dbReference>
<dbReference type="EMBL" id="JBHULD010000025">
    <property type="protein sequence ID" value="MFD2556834.1"/>
    <property type="molecule type" value="Genomic_DNA"/>
</dbReference>
<evidence type="ECO:0000256" key="1">
    <source>
        <dbReference type="ARBA" id="ARBA00004571"/>
    </source>
</evidence>
<dbReference type="PANTHER" id="PTHR30069">
    <property type="entry name" value="TONB-DEPENDENT OUTER MEMBRANE RECEPTOR"/>
    <property type="match status" value="1"/>
</dbReference>
<dbReference type="Pfam" id="PF13715">
    <property type="entry name" value="CarbopepD_reg_2"/>
    <property type="match status" value="1"/>
</dbReference>
<reference evidence="10" key="1">
    <citation type="journal article" date="2019" name="Int. J. Syst. Evol. Microbiol.">
        <title>The Global Catalogue of Microorganisms (GCM) 10K type strain sequencing project: providing services to taxonomists for standard genome sequencing and annotation.</title>
        <authorList>
            <consortium name="The Broad Institute Genomics Platform"/>
            <consortium name="The Broad Institute Genome Sequencing Center for Infectious Disease"/>
            <person name="Wu L."/>
            <person name="Ma J."/>
        </authorList>
    </citation>
    <scope>NUCLEOTIDE SEQUENCE [LARGE SCALE GENOMIC DNA]</scope>
    <source>
        <strain evidence="10">KCTC 52298</strain>
    </source>
</reference>
<dbReference type="InterPro" id="IPR037066">
    <property type="entry name" value="Plug_dom_sf"/>
</dbReference>
<dbReference type="Proteomes" id="UP001597440">
    <property type="component" value="Unassembled WGS sequence"/>
</dbReference>
<evidence type="ECO:0000313" key="10">
    <source>
        <dbReference type="Proteomes" id="UP001597440"/>
    </source>
</evidence>
<dbReference type="InterPro" id="IPR012910">
    <property type="entry name" value="Plug_dom"/>
</dbReference>
<dbReference type="InterPro" id="IPR039426">
    <property type="entry name" value="TonB-dep_rcpt-like"/>
</dbReference>
<evidence type="ECO:0000256" key="3">
    <source>
        <dbReference type="ARBA" id="ARBA00022452"/>
    </source>
</evidence>
<keyword evidence="2" id="KW-0813">Transport</keyword>
<evidence type="ECO:0000256" key="4">
    <source>
        <dbReference type="ARBA" id="ARBA00022692"/>
    </source>
</evidence>
<keyword evidence="10" id="KW-1185">Reference proteome</keyword>
<dbReference type="Pfam" id="PF07715">
    <property type="entry name" value="Plug"/>
    <property type="match status" value="1"/>
</dbReference>
<dbReference type="Gene3D" id="2.60.40.1120">
    <property type="entry name" value="Carboxypeptidase-like, regulatory domain"/>
    <property type="match status" value="1"/>
</dbReference>
<gene>
    <name evidence="9" type="ORF">ACFSQW_20765</name>
</gene>
<protein>
    <submittedName>
        <fullName evidence="9">Carboxypeptidase-like regulatory domain-containing protein</fullName>
    </submittedName>
</protein>
<dbReference type="InterPro" id="IPR036942">
    <property type="entry name" value="Beta-barrel_TonB_sf"/>
</dbReference>
<comment type="caution">
    <text evidence="9">The sequence shown here is derived from an EMBL/GenBank/DDBJ whole genome shotgun (WGS) entry which is preliminary data.</text>
</comment>
<feature type="domain" description="TonB-dependent receptor plug" evidence="8">
    <location>
        <begin position="143"/>
        <end position="220"/>
    </location>
</feature>
<evidence type="ECO:0000259" key="8">
    <source>
        <dbReference type="Pfam" id="PF07715"/>
    </source>
</evidence>
<evidence type="ECO:0000256" key="5">
    <source>
        <dbReference type="ARBA" id="ARBA00022729"/>
    </source>
</evidence>
<evidence type="ECO:0000256" key="6">
    <source>
        <dbReference type="ARBA" id="ARBA00023136"/>
    </source>
</evidence>
<keyword evidence="7" id="KW-0998">Cell outer membrane</keyword>
<comment type="subcellular location">
    <subcellularLocation>
        <location evidence="1">Cell outer membrane</location>
        <topology evidence="1">Multi-pass membrane protein</topology>
    </subcellularLocation>
</comment>
<dbReference type="PANTHER" id="PTHR30069:SF29">
    <property type="entry name" value="HEMOGLOBIN AND HEMOGLOBIN-HAPTOGLOBIN-BINDING PROTEIN 1-RELATED"/>
    <property type="match status" value="1"/>
</dbReference>
<dbReference type="SUPFAM" id="SSF56935">
    <property type="entry name" value="Porins"/>
    <property type="match status" value="1"/>
</dbReference>
<name>A0ABW5L711_9SPHI</name>
<accession>A0ABW5L711</accession>
<keyword evidence="3" id="KW-1134">Transmembrane beta strand</keyword>
<sequence length="774" mass="87348">MQRIYILLSLIFITSLCYAQKRHTISGTITDASSGETLIGATVRLKEIAQTNGLSNAYGFYSITAPQGRYILTASFIGYKTLTDTITLEKDVSLHLSLQSQTLIDEVVISSNRKNNKNISSPQMGFEKLNMAQINQLPVVLGEQDILKSITLMPGIKTSGEGNTGFYVRGGGSDQNLILLDEATVYNSSHLLGFFSTFNSDAIKDVNIYKGGMPAEYGGRLSSVLDVKMNEGNNKKTSIQGGIGLIASRIKIEGPLIKDKGAFMVSARRTYADLFLKLSPDSTVNKSTLYFYDINAKVNYRFNDKNAIFLSGYFGKDVLGLQDIFGTNWGNATGTLRFNHIFNNKLFSNTSLIYSKYSYTIEGLDRNDGFKITSRIMDLNLKQDFEYYVAHNHTLKFGLQAVRHDIAPGEISTTASSSFNPIKVEHRYGYEMATYMSDEWRLNNKLSMVYGMRLSSMLLIGPGTFARYDDKGDIVSSKTYHSGEVIKNYLNLEPRFSMSYMFNPQQSVKASYNRNTQNIHLLTNSTSSSPTDLYVMSSENIKPQIADQLSIGYFRNFRENTYEFSTEIYYKDLKNQIDYKDAAQLLVNQDVESQLLYGEGRAYGAEFFFKKKQGKLNGWIGYTLSKTERRFEGINNGNYFPSSHDRTHDLSVVGIYKYNDHWTFSSNFIYGTGKAVTYPTGKYLVDGNTVYSYSDRNAYRQPDTHRLDIAATYEGKTKKGFVSSWTFGVYNVYGHKDAYQINFRDSKNIPNTTEAVQTSIFGTPIPSVTWNFKF</sequence>
<evidence type="ECO:0000256" key="7">
    <source>
        <dbReference type="ARBA" id="ARBA00023237"/>
    </source>
</evidence>
<dbReference type="Gene3D" id="2.170.130.10">
    <property type="entry name" value="TonB-dependent receptor, plug domain"/>
    <property type="match status" value="1"/>
</dbReference>
<keyword evidence="4" id="KW-0812">Transmembrane</keyword>
<dbReference type="InterPro" id="IPR008969">
    <property type="entry name" value="CarboxyPept-like_regulatory"/>
</dbReference>
<dbReference type="RefSeq" id="WP_210354761.1">
    <property type="nucleotide sequence ID" value="NZ_JAEQMU010000002.1"/>
</dbReference>
<proteinExistence type="predicted"/>
<keyword evidence="6" id="KW-0472">Membrane</keyword>
<organism evidence="9 10">
    <name type="scientific">Sphingobacterium tabacisoli</name>
    <dbReference type="NCBI Taxonomy" id="2044855"/>
    <lineage>
        <taxon>Bacteria</taxon>
        <taxon>Pseudomonadati</taxon>
        <taxon>Bacteroidota</taxon>
        <taxon>Sphingobacteriia</taxon>
        <taxon>Sphingobacteriales</taxon>
        <taxon>Sphingobacteriaceae</taxon>
        <taxon>Sphingobacterium</taxon>
    </lineage>
</organism>
<keyword evidence="5" id="KW-0732">Signal</keyword>
<evidence type="ECO:0000256" key="2">
    <source>
        <dbReference type="ARBA" id="ARBA00022448"/>
    </source>
</evidence>
<evidence type="ECO:0000313" key="9">
    <source>
        <dbReference type="EMBL" id="MFD2556834.1"/>
    </source>
</evidence>